<proteinExistence type="predicted"/>
<dbReference type="InterPro" id="IPR031424">
    <property type="entry name" value="QVR-like"/>
</dbReference>
<dbReference type="EMBL" id="BGPR01000329">
    <property type="protein sequence ID" value="GBM13499.1"/>
    <property type="molecule type" value="Genomic_DNA"/>
</dbReference>
<name>A0A4Y2DB92_ARAVE</name>
<evidence type="ECO:0000256" key="1">
    <source>
        <dbReference type="ARBA" id="ARBA00022729"/>
    </source>
</evidence>
<dbReference type="GO" id="GO:0032222">
    <property type="term" value="P:regulation of synaptic transmission, cholinergic"/>
    <property type="evidence" value="ECO:0007669"/>
    <property type="project" value="InterPro"/>
</dbReference>
<dbReference type="AlphaFoldDB" id="A0A4Y2DB92"/>
<dbReference type="InterPro" id="IPR045860">
    <property type="entry name" value="Snake_toxin-like_sf"/>
</dbReference>
<reference evidence="3 4" key="1">
    <citation type="journal article" date="2019" name="Sci. Rep.">
        <title>Orb-weaving spider Araneus ventricosus genome elucidates the spidroin gene catalogue.</title>
        <authorList>
            <person name="Kono N."/>
            <person name="Nakamura H."/>
            <person name="Ohtoshi R."/>
            <person name="Moran D.A.P."/>
            <person name="Shinohara A."/>
            <person name="Yoshida Y."/>
            <person name="Fujiwara M."/>
            <person name="Mori M."/>
            <person name="Tomita M."/>
            <person name="Arakawa K."/>
        </authorList>
    </citation>
    <scope>NUCLEOTIDE SEQUENCE [LARGE SCALE GENOMIC DNA]</scope>
</reference>
<evidence type="ECO:0000256" key="2">
    <source>
        <dbReference type="ARBA" id="ARBA00023180"/>
    </source>
</evidence>
<organism evidence="3 4">
    <name type="scientific">Araneus ventricosus</name>
    <name type="common">Orbweaver spider</name>
    <name type="synonym">Epeira ventricosa</name>
    <dbReference type="NCBI Taxonomy" id="182803"/>
    <lineage>
        <taxon>Eukaryota</taxon>
        <taxon>Metazoa</taxon>
        <taxon>Ecdysozoa</taxon>
        <taxon>Arthropoda</taxon>
        <taxon>Chelicerata</taxon>
        <taxon>Arachnida</taxon>
        <taxon>Araneae</taxon>
        <taxon>Araneomorphae</taxon>
        <taxon>Entelegynae</taxon>
        <taxon>Araneoidea</taxon>
        <taxon>Araneidae</taxon>
        <taxon>Araneus</taxon>
    </lineage>
</organism>
<sequence>MLTLFRILRTNPWYSERFLGDQNCPHRSRMNNSSNFVLGVTLLVLSLVTIGNTLKCHVCNSLHNDSCDVLEDNRYLVDCQKVNDDPEKNHTICRKETISVTSVEFKLQSSRTIRTCGYQKHPKFSCFYNSNHDIKETICECEEDGCNEGSSLRFTLQFLIYSLLTTYGMSRIAT</sequence>
<keyword evidence="2" id="KW-0325">Glycoprotein</keyword>
<protein>
    <recommendedName>
        <fullName evidence="5">Protein sleepless</fullName>
    </recommendedName>
</protein>
<keyword evidence="4" id="KW-1185">Reference proteome</keyword>
<dbReference type="InterPro" id="IPR050975">
    <property type="entry name" value="Sleep_regulator"/>
</dbReference>
<dbReference type="SUPFAM" id="SSF57302">
    <property type="entry name" value="Snake toxin-like"/>
    <property type="match status" value="1"/>
</dbReference>
<accession>A0A4Y2DB92</accession>
<evidence type="ECO:0000313" key="3">
    <source>
        <dbReference type="EMBL" id="GBM13499.1"/>
    </source>
</evidence>
<dbReference type="GO" id="GO:0030431">
    <property type="term" value="P:sleep"/>
    <property type="evidence" value="ECO:0007669"/>
    <property type="project" value="InterPro"/>
</dbReference>
<dbReference type="PANTHER" id="PTHR33562:SF2">
    <property type="entry name" value="PROTEIN QUIVER"/>
    <property type="match status" value="1"/>
</dbReference>
<dbReference type="OrthoDB" id="6420171at2759"/>
<dbReference type="Proteomes" id="UP000499080">
    <property type="component" value="Unassembled WGS sequence"/>
</dbReference>
<evidence type="ECO:0008006" key="5">
    <source>
        <dbReference type="Google" id="ProtNLM"/>
    </source>
</evidence>
<dbReference type="PANTHER" id="PTHR33562">
    <property type="entry name" value="ATILLA, ISOFORM B-RELATED-RELATED"/>
    <property type="match status" value="1"/>
</dbReference>
<gene>
    <name evidence="3" type="ORF">AVEN_82774_2</name>
</gene>
<comment type="caution">
    <text evidence="3">The sequence shown here is derived from an EMBL/GenBank/DDBJ whole genome shotgun (WGS) entry which is preliminary data.</text>
</comment>
<dbReference type="Pfam" id="PF17064">
    <property type="entry name" value="QVR"/>
    <property type="match status" value="1"/>
</dbReference>
<evidence type="ECO:0000313" key="4">
    <source>
        <dbReference type="Proteomes" id="UP000499080"/>
    </source>
</evidence>
<keyword evidence="1" id="KW-0732">Signal</keyword>